<gene>
    <name evidence="1" type="ORF">POPTR_013G025500</name>
</gene>
<keyword evidence="2" id="KW-1185">Reference proteome</keyword>
<proteinExistence type="predicted"/>
<reference evidence="1 2" key="1">
    <citation type="journal article" date="2006" name="Science">
        <title>The genome of black cottonwood, Populus trichocarpa (Torr. &amp; Gray).</title>
        <authorList>
            <person name="Tuskan G.A."/>
            <person name="Difazio S."/>
            <person name="Jansson S."/>
            <person name="Bohlmann J."/>
            <person name="Grigoriev I."/>
            <person name="Hellsten U."/>
            <person name="Putnam N."/>
            <person name="Ralph S."/>
            <person name="Rombauts S."/>
            <person name="Salamov A."/>
            <person name="Schein J."/>
            <person name="Sterck L."/>
            <person name="Aerts A."/>
            <person name="Bhalerao R.R."/>
            <person name="Bhalerao R.P."/>
            <person name="Blaudez D."/>
            <person name="Boerjan W."/>
            <person name="Brun A."/>
            <person name="Brunner A."/>
            <person name="Busov V."/>
            <person name="Campbell M."/>
            <person name="Carlson J."/>
            <person name="Chalot M."/>
            <person name="Chapman J."/>
            <person name="Chen G.L."/>
            <person name="Cooper D."/>
            <person name="Coutinho P.M."/>
            <person name="Couturier J."/>
            <person name="Covert S."/>
            <person name="Cronk Q."/>
            <person name="Cunningham R."/>
            <person name="Davis J."/>
            <person name="Degroeve S."/>
            <person name="Dejardin A."/>
            <person name="Depamphilis C."/>
            <person name="Detter J."/>
            <person name="Dirks B."/>
            <person name="Dubchak I."/>
            <person name="Duplessis S."/>
            <person name="Ehlting J."/>
            <person name="Ellis B."/>
            <person name="Gendler K."/>
            <person name="Goodstein D."/>
            <person name="Gribskov M."/>
            <person name="Grimwood J."/>
            <person name="Groover A."/>
            <person name="Gunter L."/>
            <person name="Hamberger B."/>
            <person name="Heinze B."/>
            <person name="Helariutta Y."/>
            <person name="Henrissat B."/>
            <person name="Holligan D."/>
            <person name="Holt R."/>
            <person name="Huang W."/>
            <person name="Islam-Faridi N."/>
            <person name="Jones S."/>
            <person name="Jones-Rhoades M."/>
            <person name="Jorgensen R."/>
            <person name="Joshi C."/>
            <person name="Kangasjarvi J."/>
            <person name="Karlsson J."/>
            <person name="Kelleher C."/>
            <person name="Kirkpatrick R."/>
            <person name="Kirst M."/>
            <person name="Kohler A."/>
            <person name="Kalluri U."/>
            <person name="Larimer F."/>
            <person name="Leebens-Mack J."/>
            <person name="Leple J.C."/>
            <person name="Locascio P."/>
            <person name="Lou Y."/>
            <person name="Lucas S."/>
            <person name="Martin F."/>
            <person name="Montanini B."/>
            <person name="Napoli C."/>
            <person name="Nelson D.R."/>
            <person name="Nelson C."/>
            <person name="Nieminen K."/>
            <person name="Nilsson O."/>
            <person name="Pereda V."/>
            <person name="Peter G."/>
            <person name="Philippe R."/>
            <person name="Pilate G."/>
            <person name="Poliakov A."/>
            <person name="Razumovskaya J."/>
            <person name="Richardson P."/>
            <person name="Rinaldi C."/>
            <person name="Ritland K."/>
            <person name="Rouze P."/>
            <person name="Ryaboy D."/>
            <person name="Schmutz J."/>
            <person name="Schrader J."/>
            <person name="Segerman B."/>
            <person name="Shin H."/>
            <person name="Siddiqui A."/>
            <person name="Sterky F."/>
            <person name="Terry A."/>
            <person name="Tsai C.J."/>
            <person name="Uberbacher E."/>
            <person name="Unneberg P."/>
            <person name="Vahala J."/>
            <person name="Wall K."/>
            <person name="Wessler S."/>
            <person name="Yang G."/>
            <person name="Yin T."/>
            <person name="Douglas C."/>
            <person name="Marra M."/>
            <person name="Sandberg G."/>
            <person name="Van de Peer Y."/>
            <person name="Rokhsar D."/>
        </authorList>
    </citation>
    <scope>NUCLEOTIDE SEQUENCE [LARGE SCALE GENOMIC DNA]</scope>
    <source>
        <strain evidence="2">cv. Nisqually</strain>
    </source>
</reference>
<dbReference type="InParanoid" id="B9I7Y4"/>
<dbReference type="eggNOG" id="KOG0800">
    <property type="taxonomic scope" value="Eukaryota"/>
</dbReference>
<sequence length="79" mass="9020">MTTRGGDTVEGDCHCCFRRESTEEGSCFWKRIVWASSCHYFPTLIYSVVKGLKIGKDALECVVRLNEFEDDETLRLIAP</sequence>
<accession>B9I7Y4</accession>
<dbReference type="AlphaFoldDB" id="B9I7Y4"/>
<dbReference type="Proteomes" id="UP000006729">
    <property type="component" value="Chromosome 13"/>
</dbReference>
<evidence type="ECO:0000313" key="2">
    <source>
        <dbReference type="Proteomes" id="UP000006729"/>
    </source>
</evidence>
<dbReference type="EMBL" id="CM009302">
    <property type="protein sequence ID" value="PNT06346.1"/>
    <property type="molecule type" value="Genomic_DNA"/>
</dbReference>
<dbReference type="STRING" id="3694.B9I7Y4"/>
<dbReference type="HOGENOM" id="CLU_2610491_0_0_1"/>
<protein>
    <submittedName>
        <fullName evidence="1">Uncharacterized protein</fullName>
    </submittedName>
</protein>
<evidence type="ECO:0000313" key="1">
    <source>
        <dbReference type="EMBL" id="PNT06346.1"/>
    </source>
</evidence>
<organism evidence="1 2">
    <name type="scientific">Populus trichocarpa</name>
    <name type="common">Western balsam poplar</name>
    <name type="synonym">Populus balsamifera subsp. trichocarpa</name>
    <dbReference type="NCBI Taxonomy" id="3694"/>
    <lineage>
        <taxon>Eukaryota</taxon>
        <taxon>Viridiplantae</taxon>
        <taxon>Streptophyta</taxon>
        <taxon>Embryophyta</taxon>
        <taxon>Tracheophyta</taxon>
        <taxon>Spermatophyta</taxon>
        <taxon>Magnoliopsida</taxon>
        <taxon>eudicotyledons</taxon>
        <taxon>Gunneridae</taxon>
        <taxon>Pentapetalae</taxon>
        <taxon>rosids</taxon>
        <taxon>fabids</taxon>
        <taxon>Malpighiales</taxon>
        <taxon>Salicaceae</taxon>
        <taxon>Saliceae</taxon>
        <taxon>Populus</taxon>
    </lineage>
</organism>
<name>B9I7Y4_POPTR</name>